<sequence length="53" mass="6113">TLANQKNQAEFTNETYTKIEEIIGMNPNQIKSTLIRPTMVMRESMKKDGHICD</sequence>
<evidence type="ECO:0000313" key="2">
    <source>
        <dbReference type="Proteomes" id="UP000663891"/>
    </source>
</evidence>
<dbReference type="EMBL" id="CAJNON010003118">
    <property type="protein sequence ID" value="CAF1521115.1"/>
    <property type="molecule type" value="Genomic_DNA"/>
</dbReference>
<dbReference type="OrthoDB" id="10042577at2759"/>
<dbReference type="Proteomes" id="UP000663891">
    <property type="component" value="Unassembled WGS sequence"/>
</dbReference>
<feature type="non-terminal residue" evidence="1">
    <location>
        <position position="53"/>
    </location>
</feature>
<proteinExistence type="predicted"/>
<dbReference type="AlphaFoldDB" id="A0A815URG9"/>
<organism evidence="1 2">
    <name type="scientific">Adineta steineri</name>
    <dbReference type="NCBI Taxonomy" id="433720"/>
    <lineage>
        <taxon>Eukaryota</taxon>
        <taxon>Metazoa</taxon>
        <taxon>Spiralia</taxon>
        <taxon>Gnathifera</taxon>
        <taxon>Rotifera</taxon>
        <taxon>Eurotatoria</taxon>
        <taxon>Bdelloidea</taxon>
        <taxon>Adinetida</taxon>
        <taxon>Adinetidae</taxon>
        <taxon>Adineta</taxon>
    </lineage>
</organism>
<gene>
    <name evidence="1" type="ORF">VCS650_LOCUS43280</name>
</gene>
<evidence type="ECO:0000313" key="1">
    <source>
        <dbReference type="EMBL" id="CAF1521115.1"/>
    </source>
</evidence>
<reference evidence="1" key="1">
    <citation type="submission" date="2021-02" db="EMBL/GenBank/DDBJ databases">
        <authorList>
            <person name="Nowell W R."/>
        </authorList>
    </citation>
    <scope>NUCLEOTIDE SEQUENCE</scope>
</reference>
<comment type="caution">
    <text evidence="1">The sequence shown here is derived from an EMBL/GenBank/DDBJ whole genome shotgun (WGS) entry which is preliminary data.</text>
</comment>
<accession>A0A815URG9</accession>
<name>A0A815URG9_9BILA</name>
<protein>
    <submittedName>
        <fullName evidence="1">Uncharacterized protein</fullName>
    </submittedName>
</protein>